<dbReference type="Proteomes" id="UP000518300">
    <property type="component" value="Unassembled WGS sequence"/>
</dbReference>
<organism evidence="3 4">
    <name type="scientific">Pyxidicoccus fallax</name>
    <dbReference type="NCBI Taxonomy" id="394095"/>
    <lineage>
        <taxon>Bacteria</taxon>
        <taxon>Pseudomonadati</taxon>
        <taxon>Myxococcota</taxon>
        <taxon>Myxococcia</taxon>
        <taxon>Myxococcales</taxon>
        <taxon>Cystobacterineae</taxon>
        <taxon>Myxococcaceae</taxon>
        <taxon>Pyxidicoccus</taxon>
    </lineage>
</organism>
<dbReference type="EMBL" id="JABBJJ010000048">
    <property type="protein sequence ID" value="NMO15824.1"/>
    <property type="molecule type" value="Genomic_DNA"/>
</dbReference>
<dbReference type="RefSeq" id="WP_169345112.1">
    <property type="nucleotide sequence ID" value="NZ_JABBJJ010000048.1"/>
</dbReference>
<evidence type="ECO:0000313" key="4">
    <source>
        <dbReference type="Proteomes" id="UP000518300"/>
    </source>
</evidence>
<feature type="compositionally biased region" description="Low complexity" evidence="1">
    <location>
        <begin position="175"/>
        <end position="190"/>
    </location>
</feature>
<dbReference type="InterPro" id="IPR014922">
    <property type="entry name" value="YdhG-like"/>
</dbReference>
<evidence type="ECO:0000313" key="3">
    <source>
        <dbReference type="EMBL" id="NMO15824.1"/>
    </source>
</evidence>
<name>A0A848LBE9_9BACT</name>
<comment type="caution">
    <text evidence="3">The sequence shown here is derived from an EMBL/GenBank/DDBJ whole genome shotgun (WGS) entry which is preliminary data.</text>
</comment>
<dbReference type="SUPFAM" id="SSF159888">
    <property type="entry name" value="YdhG-like"/>
    <property type="match status" value="1"/>
</dbReference>
<keyword evidence="4" id="KW-1185">Reference proteome</keyword>
<dbReference type="AlphaFoldDB" id="A0A848LBE9"/>
<evidence type="ECO:0000259" key="2">
    <source>
        <dbReference type="Pfam" id="PF08818"/>
    </source>
</evidence>
<gene>
    <name evidence="3" type="ORF">HG543_13320</name>
</gene>
<dbReference type="Gene3D" id="3.90.1150.200">
    <property type="match status" value="1"/>
</dbReference>
<reference evidence="3 4" key="1">
    <citation type="submission" date="2020-04" db="EMBL/GenBank/DDBJ databases">
        <title>Draft genome of Pyxidicoccus fallax type strain.</title>
        <authorList>
            <person name="Whitworth D.E."/>
        </authorList>
    </citation>
    <scope>NUCLEOTIDE SEQUENCE [LARGE SCALE GENOMIC DNA]</scope>
    <source>
        <strain evidence="3 4">DSM 14698</strain>
    </source>
</reference>
<accession>A0A848LBE9</accession>
<protein>
    <submittedName>
        <fullName evidence="3">DUF1801 domain-containing protein</fullName>
    </submittedName>
</protein>
<evidence type="ECO:0000256" key="1">
    <source>
        <dbReference type="SAM" id="MobiDB-lite"/>
    </source>
</evidence>
<sequence length="212" mass="22969">MPATTVAQYLASLPADRRQALEAVRSEILKNLPEGYEEGIHFGMIGYCIPLARFPDTYNGQPLMLAALASQKQYMSVYLMTVYGDPKLATWFQKAYAAAGKKLDMGKSCVRFKSLDALPVELIGEAVSKVSVDEYIAHYERVKGASSTRSATKKAAPRKAAPATKKAPARKRAASKAPSSKKAPARKPAAGKTQARKAPARQPTARKTLGRK</sequence>
<proteinExistence type="predicted"/>
<feature type="region of interest" description="Disordered" evidence="1">
    <location>
        <begin position="146"/>
        <end position="212"/>
    </location>
</feature>
<feature type="domain" description="YdhG-like" evidence="2">
    <location>
        <begin position="17"/>
        <end position="128"/>
    </location>
</feature>
<dbReference type="Pfam" id="PF08818">
    <property type="entry name" value="DUF1801"/>
    <property type="match status" value="1"/>
</dbReference>